<dbReference type="Proteomes" id="UP000053958">
    <property type="component" value="Unassembled WGS sequence"/>
</dbReference>
<sequence length="417" mass="47179">MGSAPDMQFSQSKRLIVCCDGTWEDSTSDDSQPPTNVTRICRALSRNAVVEENGEKRLVPQIVYYQKGVGTGFGNRLWGGATGLGLSAHVRSAYAFLADNYNDGDKIYFFGFSRGAYTARATAGLVTDMGLLTSRGMDNFSTVYHDYYTHKLDGYDAETRRRLGFRDPLPRFTVEIIGVWDTVGFHDFWLTRWLFGEEFERRNARLSSDIRYVFHALALDEQRTAFQPLLWHLPVKSDEQELLQVWFSGVHTDVGGGAADPRLSNIALAWMIAQCTKHDQLSFDLSYFFDEPAPAVEADATPWATSKGPNRSSSIFQFLEALLGGTSLRRPLRYGNGRKGDWRITNEALHESIQDRNCFGKTSRSVRWPCKVLKARKSAATWLLSDRQEIRQVQASETEKFFKGRIRTVHPLQVDPA</sequence>
<protein>
    <recommendedName>
        <fullName evidence="1">T6SS Phospholipase effector Tle1-like catalytic domain-containing protein</fullName>
    </recommendedName>
</protein>
<dbReference type="GeneID" id="25316171"/>
<dbReference type="InterPro" id="IPR029058">
    <property type="entry name" value="AB_hydrolase_fold"/>
</dbReference>
<evidence type="ECO:0000313" key="2">
    <source>
        <dbReference type="EMBL" id="KKA22138.1"/>
    </source>
</evidence>
<dbReference type="OrthoDB" id="3057168at2759"/>
<name>A0A0F4YX02_RASE3</name>
<feature type="domain" description="T6SS Phospholipase effector Tle1-like catalytic" evidence="1">
    <location>
        <begin position="13"/>
        <end position="274"/>
    </location>
</feature>
<dbReference type="AlphaFoldDB" id="A0A0F4YX02"/>
<reference evidence="2 3" key="1">
    <citation type="submission" date="2015-04" db="EMBL/GenBank/DDBJ databases">
        <authorList>
            <person name="Heijne W.H."/>
            <person name="Fedorova N.D."/>
            <person name="Nierman W.C."/>
            <person name="Vollebregt A.W."/>
            <person name="Zhao Z."/>
            <person name="Wu L."/>
            <person name="Kumar M."/>
            <person name="Stam H."/>
            <person name="van den Berg M.A."/>
            <person name="Pel H.J."/>
        </authorList>
    </citation>
    <scope>NUCLEOTIDE SEQUENCE [LARGE SCALE GENOMIC DNA]</scope>
    <source>
        <strain evidence="2 3">CBS 393.64</strain>
    </source>
</reference>
<dbReference type="PANTHER" id="PTHR33840:SF1">
    <property type="entry name" value="TLE1 PHOSPHOLIPASE DOMAIN-CONTAINING PROTEIN"/>
    <property type="match status" value="1"/>
</dbReference>
<evidence type="ECO:0000313" key="3">
    <source>
        <dbReference type="Proteomes" id="UP000053958"/>
    </source>
</evidence>
<dbReference type="PANTHER" id="PTHR33840">
    <property type="match status" value="1"/>
</dbReference>
<dbReference type="InterPro" id="IPR018712">
    <property type="entry name" value="Tle1-like_cat"/>
</dbReference>
<organism evidence="2 3">
    <name type="scientific">Rasamsonia emersonii (strain ATCC 16479 / CBS 393.64 / IMI 116815)</name>
    <dbReference type="NCBI Taxonomy" id="1408163"/>
    <lineage>
        <taxon>Eukaryota</taxon>
        <taxon>Fungi</taxon>
        <taxon>Dikarya</taxon>
        <taxon>Ascomycota</taxon>
        <taxon>Pezizomycotina</taxon>
        <taxon>Eurotiomycetes</taxon>
        <taxon>Eurotiomycetidae</taxon>
        <taxon>Eurotiales</taxon>
        <taxon>Trichocomaceae</taxon>
        <taxon>Rasamsonia</taxon>
    </lineage>
</organism>
<dbReference type="SUPFAM" id="SSF53474">
    <property type="entry name" value="alpha/beta-Hydrolases"/>
    <property type="match status" value="2"/>
</dbReference>
<keyword evidence="3" id="KW-1185">Reference proteome</keyword>
<dbReference type="RefSeq" id="XP_013328750.1">
    <property type="nucleotide sequence ID" value="XM_013473296.1"/>
</dbReference>
<gene>
    <name evidence="2" type="ORF">T310_3822</name>
</gene>
<dbReference type="STRING" id="1408163.A0A0F4YX02"/>
<comment type="caution">
    <text evidence="2">The sequence shown here is derived from an EMBL/GenBank/DDBJ whole genome shotgun (WGS) entry which is preliminary data.</text>
</comment>
<dbReference type="EMBL" id="LASV01000156">
    <property type="protein sequence ID" value="KKA22138.1"/>
    <property type="molecule type" value="Genomic_DNA"/>
</dbReference>
<accession>A0A0F4YX02</accession>
<proteinExistence type="predicted"/>
<dbReference type="Pfam" id="PF09994">
    <property type="entry name" value="T6SS_Tle1-like_cat"/>
    <property type="match status" value="1"/>
</dbReference>
<evidence type="ECO:0000259" key="1">
    <source>
        <dbReference type="Pfam" id="PF09994"/>
    </source>
</evidence>